<keyword evidence="2" id="KW-1185">Reference proteome</keyword>
<dbReference type="Proteomes" id="UP001196413">
    <property type="component" value="Unassembled WGS sequence"/>
</dbReference>
<sequence length="61" mass="6692">MMVCIGAGANPTPNEPLPDFVVKDPMKDLLNERRHLLANNWYSSVALAESPLQGITHFIGT</sequence>
<organism evidence="1 2">
    <name type="scientific">Parelaphostrongylus tenuis</name>
    <name type="common">Meningeal worm</name>
    <dbReference type="NCBI Taxonomy" id="148309"/>
    <lineage>
        <taxon>Eukaryota</taxon>
        <taxon>Metazoa</taxon>
        <taxon>Ecdysozoa</taxon>
        <taxon>Nematoda</taxon>
        <taxon>Chromadorea</taxon>
        <taxon>Rhabditida</taxon>
        <taxon>Rhabditina</taxon>
        <taxon>Rhabditomorpha</taxon>
        <taxon>Strongyloidea</taxon>
        <taxon>Metastrongylidae</taxon>
        <taxon>Parelaphostrongylus</taxon>
    </lineage>
</organism>
<proteinExistence type="predicted"/>
<dbReference type="EMBL" id="JAHQIW010005605">
    <property type="protein sequence ID" value="KAJ1366633.1"/>
    <property type="molecule type" value="Genomic_DNA"/>
</dbReference>
<gene>
    <name evidence="1" type="ORF">KIN20_027352</name>
</gene>
<evidence type="ECO:0000313" key="2">
    <source>
        <dbReference type="Proteomes" id="UP001196413"/>
    </source>
</evidence>
<reference evidence="1" key="1">
    <citation type="submission" date="2021-06" db="EMBL/GenBank/DDBJ databases">
        <title>Parelaphostrongylus tenuis whole genome reference sequence.</title>
        <authorList>
            <person name="Garwood T.J."/>
            <person name="Larsen P.A."/>
            <person name="Fountain-Jones N.M."/>
            <person name="Garbe J.R."/>
            <person name="Macchietto M.G."/>
            <person name="Kania S.A."/>
            <person name="Gerhold R.W."/>
            <person name="Richards J.E."/>
            <person name="Wolf T.M."/>
        </authorList>
    </citation>
    <scope>NUCLEOTIDE SEQUENCE</scope>
    <source>
        <strain evidence="1">MNPRO001-30</strain>
        <tissue evidence="1">Meninges</tissue>
    </source>
</reference>
<dbReference type="AlphaFoldDB" id="A0AAD5QZG8"/>
<evidence type="ECO:0000313" key="1">
    <source>
        <dbReference type="EMBL" id="KAJ1366633.1"/>
    </source>
</evidence>
<accession>A0AAD5QZG8</accession>
<protein>
    <submittedName>
        <fullName evidence="1">Uncharacterized protein</fullName>
    </submittedName>
</protein>
<name>A0AAD5QZG8_PARTN</name>
<comment type="caution">
    <text evidence="1">The sequence shown here is derived from an EMBL/GenBank/DDBJ whole genome shotgun (WGS) entry which is preliminary data.</text>
</comment>